<dbReference type="Proteomes" id="UP001519272">
    <property type="component" value="Unassembled WGS sequence"/>
</dbReference>
<comment type="caution">
    <text evidence="2">The sequence shown here is derived from an EMBL/GenBank/DDBJ whole genome shotgun (WGS) entry which is preliminary data.</text>
</comment>
<keyword evidence="1" id="KW-0812">Transmembrane</keyword>
<accession>A0ABS4FLK7</accession>
<protein>
    <submittedName>
        <fullName evidence="2">CHASE2 domain-containing sensor protein</fullName>
    </submittedName>
</protein>
<organism evidence="2 3">
    <name type="scientific">Paenibacillus turicensis</name>
    <dbReference type="NCBI Taxonomy" id="160487"/>
    <lineage>
        <taxon>Bacteria</taxon>
        <taxon>Bacillati</taxon>
        <taxon>Bacillota</taxon>
        <taxon>Bacilli</taxon>
        <taxon>Bacillales</taxon>
        <taxon>Paenibacillaceae</taxon>
        <taxon>Paenibacillus</taxon>
    </lineage>
</organism>
<evidence type="ECO:0000313" key="3">
    <source>
        <dbReference type="Proteomes" id="UP001519272"/>
    </source>
</evidence>
<dbReference type="RefSeq" id="WP_210087178.1">
    <property type="nucleotide sequence ID" value="NZ_JAGGKG010000001.1"/>
</dbReference>
<reference evidence="2 3" key="1">
    <citation type="submission" date="2021-03" db="EMBL/GenBank/DDBJ databases">
        <title>Genomic Encyclopedia of Type Strains, Phase IV (KMG-IV): sequencing the most valuable type-strain genomes for metagenomic binning, comparative biology and taxonomic classification.</title>
        <authorList>
            <person name="Goeker M."/>
        </authorList>
    </citation>
    <scope>NUCLEOTIDE SEQUENCE [LARGE SCALE GENOMIC DNA]</scope>
    <source>
        <strain evidence="2 3">DSM 14349</strain>
    </source>
</reference>
<keyword evidence="1" id="KW-0472">Membrane</keyword>
<name>A0ABS4FLK7_9BACL</name>
<keyword evidence="1" id="KW-1133">Transmembrane helix</keyword>
<feature type="transmembrane region" description="Helical" evidence="1">
    <location>
        <begin position="57"/>
        <end position="78"/>
    </location>
</feature>
<evidence type="ECO:0000313" key="2">
    <source>
        <dbReference type="EMBL" id="MBP1903470.1"/>
    </source>
</evidence>
<gene>
    <name evidence="2" type="ORF">J2Z32_000082</name>
</gene>
<feature type="transmembrane region" description="Helical" evidence="1">
    <location>
        <begin position="12"/>
        <end position="45"/>
    </location>
</feature>
<proteinExistence type="predicted"/>
<evidence type="ECO:0000256" key="1">
    <source>
        <dbReference type="SAM" id="Phobius"/>
    </source>
</evidence>
<sequence>MLKSLFKDMPLWFCIIWVVALVTVLSGFFYMNLMLNMLALGIFNIANGIRTWGDKRFSAIAAIILGIVCTLIFVLNYFKQFN</sequence>
<keyword evidence="3" id="KW-1185">Reference proteome</keyword>
<dbReference type="EMBL" id="JAGGKG010000001">
    <property type="protein sequence ID" value="MBP1903470.1"/>
    <property type="molecule type" value="Genomic_DNA"/>
</dbReference>